<feature type="compositionally biased region" description="Basic and acidic residues" evidence="1">
    <location>
        <begin position="232"/>
        <end position="258"/>
    </location>
</feature>
<keyword evidence="2" id="KW-0812">Transmembrane</keyword>
<keyword evidence="2" id="KW-0472">Membrane</keyword>
<dbReference type="OrthoDB" id="10388766at2759"/>
<dbReference type="EMBL" id="AHZU02001680">
    <property type="protein sequence ID" value="KFG29942.1"/>
    <property type="molecule type" value="Genomic_DNA"/>
</dbReference>
<name>A0A086JCS4_TOXGO</name>
<protein>
    <submittedName>
        <fullName evidence="2">Putative transmembrane protein</fullName>
    </submittedName>
</protein>
<dbReference type="VEuPathDB" id="ToxoDB:TGDOM2_275760"/>
<organism evidence="2 3">
    <name type="scientific">Toxoplasma gondii GAB2-2007-GAL-DOM2</name>
    <dbReference type="NCBI Taxonomy" id="1130820"/>
    <lineage>
        <taxon>Eukaryota</taxon>
        <taxon>Sar</taxon>
        <taxon>Alveolata</taxon>
        <taxon>Apicomplexa</taxon>
        <taxon>Conoidasida</taxon>
        <taxon>Coccidia</taxon>
        <taxon>Eucoccidiorida</taxon>
        <taxon>Eimeriorina</taxon>
        <taxon>Sarcocystidae</taxon>
        <taxon>Toxoplasma</taxon>
    </lineage>
</organism>
<dbReference type="Proteomes" id="UP000028837">
    <property type="component" value="Unassembled WGS sequence"/>
</dbReference>
<sequence length="298" mass="32923">MHRSVTTAASRIPCQLRRVSRQTPLRLVLSVALVFVCFLPFFSRVFGPGLPGAAPASPGEENLLSRVRSFSLFTTLRDGGCVAAAEPAKTGVDVSRVSPKRSVSSSTPDASADPWLPSLDLVIPENQDKRETVYDVLASVENTPSDNLFFAIARDVVNTYQLTKPFLDEFLRLQQQQRAKQRAKNVEAIEDAGGIATNALSTNPKFPLSFTTPWGSEGDNENSWKIKKKRSGEKEAKNSQERRKNVRDRGDSDEEGRGKPHKSKILFGHQTGTARLLSATHEVDNEVSKRGKQKQIIH</sequence>
<reference evidence="2 3" key="1">
    <citation type="submission" date="2014-02" db="EMBL/GenBank/DDBJ databases">
        <authorList>
            <person name="Sibley D."/>
            <person name="Venepally P."/>
            <person name="Karamycheva S."/>
            <person name="Hadjithomas M."/>
            <person name="Khan A."/>
            <person name="Brunk B."/>
            <person name="Roos D."/>
            <person name="Caler E."/>
            <person name="Lorenzi H."/>
        </authorList>
    </citation>
    <scope>NUCLEOTIDE SEQUENCE [LARGE SCALE GENOMIC DNA]</scope>
    <source>
        <strain evidence="2 3">GAB2-2007-GAL-DOM2</strain>
    </source>
</reference>
<evidence type="ECO:0000256" key="1">
    <source>
        <dbReference type="SAM" id="MobiDB-lite"/>
    </source>
</evidence>
<proteinExistence type="predicted"/>
<feature type="region of interest" description="Disordered" evidence="1">
    <location>
        <begin position="210"/>
        <end position="298"/>
    </location>
</feature>
<gene>
    <name evidence="2" type="ORF">TGDOM2_275760</name>
</gene>
<comment type="caution">
    <text evidence="2">The sequence shown here is derived from an EMBL/GenBank/DDBJ whole genome shotgun (WGS) entry which is preliminary data.</text>
</comment>
<accession>A0A086JCS4</accession>
<evidence type="ECO:0000313" key="3">
    <source>
        <dbReference type="Proteomes" id="UP000028837"/>
    </source>
</evidence>
<evidence type="ECO:0000313" key="2">
    <source>
        <dbReference type="EMBL" id="KFG29942.1"/>
    </source>
</evidence>
<dbReference type="AlphaFoldDB" id="A0A086JCS4"/>